<sequence>MDVAPVIREGRTYLPARFVAEAFSYEVGWDGGRQAVMIGPPGQLPEAPATTRTTGNKSASETVNKKDSFVFDVLGDSKILPGRENWRGNRVLAEAVERINQDNPALVVYLGDGVDQGGPVENLLAFREYLVKLQSPWYPVIGNHELIRGAESSGRAGNGEGNFLQVFVDKLPVQGRSYYSFNYQNSHFIVLDTAWQNGDGPKEAELKPGSQQWEWLRQDLADACLRSRHIFIFGHKPPVSPFRSGGPDTVSNLPDGHGTSWGEPGVAVEFMRMVANYHVDAVFSGHIHMFNRMDVQGVPYFITAGAGANLYAPPESGGYYHYLRCRVNGNQVSYEVEKLPVPE</sequence>
<name>A0A6N7IR26_9FIRM</name>
<keyword evidence="4" id="KW-1185">Reference proteome</keyword>
<comment type="caution">
    <text evidence="3">The sequence shown here is derived from an EMBL/GenBank/DDBJ whole genome shotgun (WGS) entry which is preliminary data.</text>
</comment>
<organism evidence="3 4">
    <name type="scientific">Desulfofundulus thermobenzoicus</name>
    <dbReference type="NCBI Taxonomy" id="29376"/>
    <lineage>
        <taxon>Bacteria</taxon>
        <taxon>Bacillati</taxon>
        <taxon>Bacillota</taxon>
        <taxon>Clostridia</taxon>
        <taxon>Eubacteriales</taxon>
        <taxon>Peptococcaceae</taxon>
        <taxon>Desulfofundulus</taxon>
    </lineage>
</organism>
<dbReference type="Pfam" id="PF07833">
    <property type="entry name" value="Cu_amine_oxidN1"/>
    <property type="match status" value="1"/>
</dbReference>
<dbReference type="InterPro" id="IPR004843">
    <property type="entry name" value="Calcineurin-like_PHP"/>
</dbReference>
<dbReference type="Pfam" id="PF00149">
    <property type="entry name" value="Metallophos"/>
    <property type="match status" value="1"/>
</dbReference>
<evidence type="ECO:0000313" key="4">
    <source>
        <dbReference type="Proteomes" id="UP000441717"/>
    </source>
</evidence>
<dbReference type="OrthoDB" id="9809781at2"/>
<gene>
    <name evidence="3" type="ORF">GFC01_08800</name>
</gene>
<dbReference type="PANTHER" id="PTHR43143:SF1">
    <property type="entry name" value="SERINE_THREONINE-PROTEIN PHOSPHATASE CPPED1"/>
    <property type="match status" value="1"/>
</dbReference>
<dbReference type="InterPro" id="IPR029052">
    <property type="entry name" value="Metallo-depent_PP-like"/>
</dbReference>
<evidence type="ECO:0000259" key="1">
    <source>
        <dbReference type="Pfam" id="PF00149"/>
    </source>
</evidence>
<dbReference type="EMBL" id="WHYR01000020">
    <property type="protein sequence ID" value="MQL52361.1"/>
    <property type="molecule type" value="Genomic_DNA"/>
</dbReference>
<reference evidence="3 4" key="1">
    <citation type="submission" date="2019-10" db="EMBL/GenBank/DDBJ databases">
        <title>Comparative genomics of sulfur disproportionating microorganisms.</title>
        <authorList>
            <person name="Ward L.M."/>
            <person name="Bertran E."/>
            <person name="Johnston D."/>
        </authorList>
    </citation>
    <scope>NUCLEOTIDE SEQUENCE [LARGE SCALE GENOMIC DNA]</scope>
    <source>
        <strain evidence="3 4">DSM 14055</strain>
    </source>
</reference>
<dbReference type="InterPro" id="IPR051918">
    <property type="entry name" value="STPP_CPPED1"/>
</dbReference>
<dbReference type="SUPFAM" id="SSF56300">
    <property type="entry name" value="Metallo-dependent phosphatases"/>
    <property type="match status" value="1"/>
</dbReference>
<dbReference type="AlphaFoldDB" id="A0A6N7IR26"/>
<evidence type="ECO:0000313" key="3">
    <source>
        <dbReference type="EMBL" id="MQL52361.1"/>
    </source>
</evidence>
<dbReference type="PANTHER" id="PTHR43143">
    <property type="entry name" value="METALLOPHOSPHOESTERASE, CALCINEURIN SUPERFAMILY"/>
    <property type="match status" value="1"/>
</dbReference>
<dbReference type="InterPro" id="IPR036582">
    <property type="entry name" value="Mao_N_sf"/>
</dbReference>
<evidence type="ECO:0000259" key="2">
    <source>
        <dbReference type="Pfam" id="PF07833"/>
    </source>
</evidence>
<dbReference type="Gene3D" id="3.60.21.10">
    <property type="match status" value="1"/>
</dbReference>
<dbReference type="Gene3D" id="3.30.457.10">
    <property type="entry name" value="Copper amine oxidase-like, N-terminal domain"/>
    <property type="match status" value="1"/>
</dbReference>
<protein>
    <submittedName>
        <fullName evidence="3">Metallophosphoesterase</fullName>
    </submittedName>
</protein>
<dbReference type="Proteomes" id="UP000441717">
    <property type="component" value="Unassembled WGS sequence"/>
</dbReference>
<proteinExistence type="predicted"/>
<feature type="domain" description="Calcineurin-like phosphoesterase" evidence="1">
    <location>
        <begin position="91"/>
        <end position="289"/>
    </location>
</feature>
<accession>A0A6N7IR26</accession>
<dbReference type="InterPro" id="IPR012854">
    <property type="entry name" value="Cu_amine_oxidase-like_N"/>
</dbReference>
<dbReference type="GO" id="GO:0016787">
    <property type="term" value="F:hydrolase activity"/>
    <property type="evidence" value="ECO:0007669"/>
    <property type="project" value="InterPro"/>
</dbReference>
<dbReference type="SUPFAM" id="SSF55383">
    <property type="entry name" value="Copper amine oxidase, domain N"/>
    <property type="match status" value="1"/>
</dbReference>
<feature type="domain" description="Copper amine oxidase-like N-terminal" evidence="2">
    <location>
        <begin position="1"/>
        <end position="38"/>
    </location>
</feature>